<evidence type="ECO:0000313" key="1">
    <source>
        <dbReference type="EMBL" id="KAA8895078.1"/>
    </source>
</evidence>
<organism evidence="1 2">
    <name type="scientific">Sphaerosporella brunnea</name>
    <dbReference type="NCBI Taxonomy" id="1250544"/>
    <lineage>
        <taxon>Eukaryota</taxon>
        <taxon>Fungi</taxon>
        <taxon>Dikarya</taxon>
        <taxon>Ascomycota</taxon>
        <taxon>Pezizomycotina</taxon>
        <taxon>Pezizomycetes</taxon>
        <taxon>Pezizales</taxon>
        <taxon>Pyronemataceae</taxon>
        <taxon>Sphaerosporella</taxon>
    </lineage>
</organism>
<comment type="caution">
    <text evidence="1">The sequence shown here is derived from an EMBL/GenBank/DDBJ whole genome shotgun (WGS) entry which is preliminary data.</text>
</comment>
<name>A0A5J5EK42_9PEZI</name>
<protein>
    <recommendedName>
        <fullName evidence="3">RNase H type-1 domain-containing protein</fullName>
    </recommendedName>
</protein>
<dbReference type="EMBL" id="VXIS01000289">
    <property type="protein sequence ID" value="KAA8895078.1"/>
    <property type="molecule type" value="Genomic_DNA"/>
</dbReference>
<evidence type="ECO:0008006" key="3">
    <source>
        <dbReference type="Google" id="ProtNLM"/>
    </source>
</evidence>
<evidence type="ECO:0000313" key="2">
    <source>
        <dbReference type="Proteomes" id="UP000326924"/>
    </source>
</evidence>
<reference evidence="1 2" key="1">
    <citation type="submission" date="2019-09" db="EMBL/GenBank/DDBJ databases">
        <title>Draft genome of the ectomycorrhizal ascomycete Sphaerosporella brunnea.</title>
        <authorList>
            <consortium name="DOE Joint Genome Institute"/>
            <person name="Benucci G.M."/>
            <person name="Marozzi G."/>
            <person name="Antonielli L."/>
            <person name="Sanchez S."/>
            <person name="Marco P."/>
            <person name="Wang X."/>
            <person name="Falini L.B."/>
            <person name="Barry K."/>
            <person name="Haridas S."/>
            <person name="Lipzen A."/>
            <person name="Labutti K."/>
            <person name="Grigoriev I.V."/>
            <person name="Murat C."/>
            <person name="Martin F."/>
            <person name="Albertini E."/>
            <person name="Donnini D."/>
            <person name="Bonito G."/>
        </authorList>
    </citation>
    <scope>NUCLEOTIDE SEQUENCE [LARGE SCALE GENOMIC DNA]</scope>
    <source>
        <strain evidence="1 2">Sb_GMNB300</strain>
    </source>
</reference>
<accession>A0A5J5EK42</accession>
<gene>
    <name evidence="1" type="ORF">FN846DRAFT_894477</name>
</gene>
<dbReference type="OrthoDB" id="6437552at2759"/>
<sequence length="188" mass="21175">MAPSGLIEIEHQHIKHRHLPGNNRKQALEKLWKGPKTLADHLWDAATDPIREDIPTADADRLPPGRGRPRSPIIVEATTMLWTRSSLKGRVIVENTESAKATAEAWTDNPNKGIAVFTDGSKVEDGWTGCVALWNLWHWQGRKMSMDCNKEVFDAELYAIWIRLVAARYHNDGWAAVAGRPKAISILW</sequence>
<dbReference type="Proteomes" id="UP000326924">
    <property type="component" value="Unassembled WGS sequence"/>
</dbReference>
<keyword evidence="2" id="KW-1185">Reference proteome</keyword>
<dbReference type="InParanoid" id="A0A5J5EK42"/>
<dbReference type="AlphaFoldDB" id="A0A5J5EK42"/>
<proteinExistence type="predicted"/>